<proteinExistence type="predicted"/>
<dbReference type="EMBL" id="UINC01001594">
    <property type="protein sequence ID" value="SUZ84433.1"/>
    <property type="molecule type" value="Genomic_DNA"/>
</dbReference>
<sequence length="325" mass="35582">MASANDIEYEVVVGWENLPDGWSFVEVAGVATDSKDRVYAFNRGEHPMIVFDSDGNFLDAWGEGIFTNPHGIYIGPDDRVYCADNFDHTVRIFDNGGRLLQTLGEVNEPSDTGFVAGKTPVQKSAGPFNRVTNVALSKLGELYVSDGYGNARVHKFDSKGVHLTSWGQPGSGPGEFVLPHAIAVDRYDRVYVADRENSRVQVFTTDGDYVTEWNDVIRPDDLFIDADENLYVAELGERAGLAPHVDIPPHAPHARVSVLTLEGDVRARFGGDDPVAPGNFFAPHGIWADSKGDLYVSEVTVSGGGRWGLVPMDCHSLQKFVRIRG</sequence>
<dbReference type="InterPro" id="IPR011042">
    <property type="entry name" value="6-blade_b-propeller_TolB-like"/>
</dbReference>
<accession>A0A381R4E8</accession>
<name>A0A381R4E8_9ZZZZ</name>
<dbReference type="CDD" id="cd14958">
    <property type="entry name" value="NHL_PAL_like"/>
    <property type="match status" value="1"/>
</dbReference>
<evidence type="ECO:0000256" key="3">
    <source>
        <dbReference type="ARBA" id="ARBA00023180"/>
    </source>
</evidence>
<evidence type="ECO:0000256" key="2">
    <source>
        <dbReference type="ARBA" id="ARBA00022737"/>
    </source>
</evidence>
<dbReference type="AlphaFoldDB" id="A0A381R4E8"/>
<evidence type="ECO:0000313" key="4">
    <source>
        <dbReference type="EMBL" id="SUZ84433.1"/>
    </source>
</evidence>
<dbReference type="Pfam" id="PF17170">
    <property type="entry name" value="DUF5128"/>
    <property type="match status" value="1"/>
</dbReference>
<evidence type="ECO:0008006" key="5">
    <source>
        <dbReference type="Google" id="ProtNLM"/>
    </source>
</evidence>
<dbReference type="PANTHER" id="PTHR10680">
    <property type="entry name" value="PEPTIDYL-GLYCINE ALPHA-AMIDATING MONOOXYGENASE"/>
    <property type="match status" value="1"/>
</dbReference>
<gene>
    <name evidence="4" type="ORF">METZ01_LOCUS37287</name>
</gene>
<dbReference type="PANTHER" id="PTHR10680:SF38">
    <property type="entry name" value="BLL1368 PROTEIN"/>
    <property type="match status" value="1"/>
</dbReference>
<protein>
    <recommendedName>
        <fullName evidence="5">Peptidylamidoglycolate lyase</fullName>
    </recommendedName>
</protein>
<dbReference type="Gene3D" id="2.120.10.30">
    <property type="entry name" value="TolB, C-terminal domain"/>
    <property type="match status" value="1"/>
</dbReference>
<keyword evidence="3" id="KW-0325">Glycoprotein</keyword>
<dbReference type="SUPFAM" id="SSF101898">
    <property type="entry name" value="NHL repeat"/>
    <property type="match status" value="1"/>
</dbReference>
<organism evidence="4">
    <name type="scientific">marine metagenome</name>
    <dbReference type="NCBI Taxonomy" id="408172"/>
    <lineage>
        <taxon>unclassified sequences</taxon>
        <taxon>metagenomes</taxon>
        <taxon>ecological metagenomes</taxon>
    </lineage>
</organism>
<dbReference type="InterPro" id="IPR001258">
    <property type="entry name" value="NHL_repeat"/>
</dbReference>
<keyword evidence="2" id="KW-0677">Repeat</keyword>
<evidence type="ECO:0000256" key="1">
    <source>
        <dbReference type="ARBA" id="ARBA00022729"/>
    </source>
</evidence>
<reference evidence="4" key="1">
    <citation type="submission" date="2018-05" db="EMBL/GenBank/DDBJ databases">
        <authorList>
            <person name="Lanie J.A."/>
            <person name="Ng W.-L."/>
            <person name="Kazmierczak K.M."/>
            <person name="Andrzejewski T.M."/>
            <person name="Davidsen T.M."/>
            <person name="Wayne K.J."/>
            <person name="Tettelin H."/>
            <person name="Glass J.I."/>
            <person name="Rusch D."/>
            <person name="Podicherti R."/>
            <person name="Tsui H.-C.T."/>
            <person name="Winkler M.E."/>
        </authorList>
    </citation>
    <scope>NUCLEOTIDE SEQUENCE</scope>
</reference>
<keyword evidence="1" id="KW-0732">Signal</keyword>
<dbReference type="PROSITE" id="PS51125">
    <property type="entry name" value="NHL"/>
    <property type="match status" value="2"/>
</dbReference>